<dbReference type="SUPFAM" id="SSF53474">
    <property type="entry name" value="alpha/beta-Hydrolases"/>
    <property type="match status" value="1"/>
</dbReference>
<evidence type="ECO:0000256" key="1">
    <source>
        <dbReference type="ARBA" id="ARBA00022801"/>
    </source>
</evidence>
<protein>
    <recommendedName>
        <fullName evidence="2">AB hydrolase-1 domain-containing protein</fullName>
    </recommendedName>
</protein>
<dbReference type="EMBL" id="UOEH01000069">
    <property type="protein sequence ID" value="VAV91727.1"/>
    <property type="molecule type" value="Genomic_DNA"/>
</dbReference>
<dbReference type="InterPro" id="IPR000073">
    <property type="entry name" value="AB_hydrolase_1"/>
</dbReference>
<feature type="domain" description="AB hydrolase-1" evidence="2">
    <location>
        <begin position="20"/>
        <end position="251"/>
    </location>
</feature>
<proteinExistence type="predicted"/>
<name>A0A3B0RIL8_9ZZZZ</name>
<dbReference type="Pfam" id="PF00561">
    <property type="entry name" value="Abhydrolase_1"/>
    <property type="match status" value="1"/>
</dbReference>
<dbReference type="Gene3D" id="3.40.50.1820">
    <property type="entry name" value="alpha/beta hydrolase"/>
    <property type="match status" value="1"/>
</dbReference>
<dbReference type="InterPro" id="IPR000639">
    <property type="entry name" value="Epox_hydrolase-like"/>
</dbReference>
<accession>A0A3B0RIL8</accession>
<dbReference type="PANTHER" id="PTHR43798">
    <property type="entry name" value="MONOACYLGLYCEROL LIPASE"/>
    <property type="match status" value="1"/>
</dbReference>
<dbReference type="InterPro" id="IPR050266">
    <property type="entry name" value="AB_hydrolase_sf"/>
</dbReference>
<dbReference type="GO" id="GO:0016020">
    <property type="term" value="C:membrane"/>
    <property type="evidence" value="ECO:0007669"/>
    <property type="project" value="TreeGrafter"/>
</dbReference>
<evidence type="ECO:0000259" key="2">
    <source>
        <dbReference type="Pfam" id="PF00561"/>
    </source>
</evidence>
<keyword evidence="1" id="KW-0378">Hydrolase</keyword>
<gene>
    <name evidence="3" type="ORF">MNBD_ALPHA05-2472</name>
</gene>
<sequence>MPDLSVNGISLHYETAGDGPPLVLVAGLASDGASWAPVTPHLTPHVRAILPDNRGCGQTRVNDSAVTIEAMADDIITLLDHLEIEQADMLGHSMGGVIAMSIAARRPDRLRRLILSATTPAVPPRARSIIETLVSLREAGAPEEDWYRAFFHWLFHPPFFESEAAVAAAIAMARAYPHAQSPADMRRQVDALRKYDASALPAQIESETLILAGEGDLLFPPHMIAENFRSLKNCRVEILPDAAHSLQWDQPEAFARAVVRFLR</sequence>
<dbReference type="AlphaFoldDB" id="A0A3B0RIL8"/>
<dbReference type="InterPro" id="IPR029058">
    <property type="entry name" value="AB_hydrolase_fold"/>
</dbReference>
<dbReference type="GO" id="GO:0016787">
    <property type="term" value="F:hydrolase activity"/>
    <property type="evidence" value="ECO:0007669"/>
    <property type="project" value="UniProtKB-KW"/>
</dbReference>
<evidence type="ECO:0000313" key="3">
    <source>
        <dbReference type="EMBL" id="VAV91727.1"/>
    </source>
</evidence>
<dbReference type="PRINTS" id="PR00111">
    <property type="entry name" value="ABHYDROLASE"/>
</dbReference>
<dbReference type="PRINTS" id="PR00412">
    <property type="entry name" value="EPOXHYDRLASE"/>
</dbReference>
<reference evidence="3" key="1">
    <citation type="submission" date="2018-06" db="EMBL/GenBank/DDBJ databases">
        <authorList>
            <person name="Zhirakovskaya E."/>
        </authorList>
    </citation>
    <scope>NUCLEOTIDE SEQUENCE</scope>
</reference>
<dbReference type="PANTHER" id="PTHR43798:SF31">
    <property type="entry name" value="AB HYDROLASE SUPERFAMILY PROTEIN YCLE"/>
    <property type="match status" value="1"/>
</dbReference>
<organism evidence="3">
    <name type="scientific">hydrothermal vent metagenome</name>
    <dbReference type="NCBI Taxonomy" id="652676"/>
    <lineage>
        <taxon>unclassified sequences</taxon>
        <taxon>metagenomes</taxon>
        <taxon>ecological metagenomes</taxon>
    </lineage>
</organism>